<dbReference type="SUPFAM" id="SSF55729">
    <property type="entry name" value="Acyl-CoA N-acyltransferases (Nat)"/>
    <property type="match status" value="1"/>
</dbReference>
<evidence type="ECO:0000259" key="3">
    <source>
        <dbReference type="PROSITE" id="PS51186"/>
    </source>
</evidence>
<dbReference type="Gene3D" id="3.40.630.30">
    <property type="match status" value="1"/>
</dbReference>
<proteinExistence type="predicted"/>
<accession>A0A1V3J8S2</accession>
<dbReference type="RefSeq" id="WP_077541114.1">
    <property type="nucleotide sequence ID" value="NZ_MLHN01000003.1"/>
</dbReference>
<sequence length="174" mass="20200">MENQLNIKKLTLNDVNALQTLSKQTFFETFVGTCSDEDMQNYLQESFSLTQLESELENKEMLFYVAESEGEILGYLKVNLGAAQTEKQSPSAVEIQRIYVLNQYHSKSVGQALFQQALDIAQKYQADYIWLGVWEHNHKAQNFYRKNGFVEFDKHTFMMGNDAQTDIMMKKILK</sequence>
<gene>
    <name evidence="4" type="ORF">BKK54_02230</name>
</gene>
<feature type="domain" description="N-acetyltransferase" evidence="3">
    <location>
        <begin position="5"/>
        <end position="174"/>
    </location>
</feature>
<dbReference type="EMBL" id="MLHN01000003">
    <property type="protein sequence ID" value="OOF51816.1"/>
    <property type="molecule type" value="Genomic_DNA"/>
</dbReference>
<evidence type="ECO:0000313" key="4">
    <source>
        <dbReference type="EMBL" id="OOF51816.1"/>
    </source>
</evidence>
<dbReference type="Proteomes" id="UP000188481">
    <property type="component" value="Unassembled WGS sequence"/>
</dbReference>
<dbReference type="PANTHER" id="PTHR42919">
    <property type="entry name" value="N-ALPHA-ACETYLTRANSFERASE"/>
    <property type="match status" value="1"/>
</dbReference>
<name>A0A1V3J8S2_9PAST</name>
<dbReference type="STRING" id="1908264.BKK54_02230"/>
<dbReference type="PANTHER" id="PTHR42919:SF8">
    <property type="entry name" value="N-ALPHA-ACETYLTRANSFERASE 50"/>
    <property type="match status" value="1"/>
</dbReference>
<dbReference type="AlphaFoldDB" id="A0A1V3J8S2"/>
<protein>
    <submittedName>
        <fullName evidence="4">GNAT family N-acetyltransferase</fullName>
    </submittedName>
</protein>
<dbReference type="GO" id="GO:0016747">
    <property type="term" value="F:acyltransferase activity, transferring groups other than amino-acyl groups"/>
    <property type="evidence" value="ECO:0007669"/>
    <property type="project" value="InterPro"/>
</dbReference>
<comment type="caution">
    <text evidence="4">The sequence shown here is derived from an EMBL/GenBank/DDBJ whole genome shotgun (WGS) entry which is preliminary data.</text>
</comment>
<dbReference type="InterPro" id="IPR000182">
    <property type="entry name" value="GNAT_dom"/>
</dbReference>
<keyword evidence="5" id="KW-1185">Reference proteome</keyword>
<dbReference type="InterPro" id="IPR051556">
    <property type="entry name" value="N-term/lysine_N-AcTrnsfr"/>
</dbReference>
<organism evidence="4 5">
    <name type="scientific">Rodentibacter genomosp. 1</name>
    <dbReference type="NCBI Taxonomy" id="1908264"/>
    <lineage>
        <taxon>Bacteria</taxon>
        <taxon>Pseudomonadati</taxon>
        <taxon>Pseudomonadota</taxon>
        <taxon>Gammaproteobacteria</taxon>
        <taxon>Pasteurellales</taxon>
        <taxon>Pasteurellaceae</taxon>
        <taxon>Rodentibacter</taxon>
    </lineage>
</organism>
<keyword evidence="1 4" id="KW-0808">Transferase</keyword>
<dbReference type="InterPro" id="IPR016181">
    <property type="entry name" value="Acyl_CoA_acyltransferase"/>
</dbReference>
<keyword evidence="2" id="KW-0012">Acyltransferase</keyword>
<evidence type="ECO:0000256" key="1">
    <source>
        <dbReference type="ARBA" id="ARBA00022679"/>
    </source>
</evidence>
<reference evidence="4 5" key="1">
    <citation type="submission" date="2016-10" db="EMBL/GenBank/DDBJ databases">
        <title>Rodentibacter gen. nov. and new species.</title>
        <authorList>
            <person name="Christensen H."/>
        </authorList>
    </citation>
    <scope>NUCLEOTIDE SEQUENCE [LARGE SCALE GENOMIC DNA]</scope>
    <source>
        <strain evidence="5">ppn416</strain>
    </source>
</reference>
<evidence type="ECO:0000313" key="5">
    <source>
        <dbReference type="Proteomes" id="UP000188481"/>
    </source>
</evidence>
<dbReference type="CDD" id="cd04301">
    <property type="entry name" value="NAT_SF"/>
    <property type="match status" value="1"/>
</dbReference>
<dbReference type="PROSITE" id="PS51186">
    <property type="entry name" value="GNAT"/>
    <property type="match status" value="1"/>
</dbReference>
<dbReference type="Pfam" id="PF00583">
    <property type="entry name" value="Acetyltransf_1"/>
    <property type="match status" value="1"/>
</dbReference>
<evidence type="ECO:0000256" key="2">
    <source>
        <dbReference type="ARBA" id="ARBA00023315"/>
    </source>
</evidence>